<organism evidence="1 2">
    <name type="scientific">Pseudoalteromonas aliena</name>
    <dbReference type="NCBI Taxonomy" id="247523"/>
    <lineage>
        <taxon>Bacteria</taxon>
        <taxon>Pseudomonadati</taxon>
        <taxon>Pseudomonadota</taxon>
        <taxon>Gammaproteobacteria</taxon>
        <taxon>Alteromonadales</taxon>
        <taxon>Pseudoalteromonadaceae</taxon>
        <taxon>Pseudoalteromonas</taxon>
    </lineage>
</organism>
<name>A0A1Q2H2F4_9GAMM</name>
<accession>A0A1Q2H2F4</accession>
<evidence type="ECO:0000313" key="2">
    <source>
        <dbReference type="Proteomes" id="UP000188243"/>
    </source>
</evidence>
<evidence type="ECO:0000313" key="1">
    <source>
        <dbReference type="EMBL" id="AQQ01523.1"/>
    </source>
</evidence>
<dbReference type="Proteomes" id="UP000188243">
    <property type="component" value="Chromosome"/>
</dbReference>
<gene>
    <name evidence="1" type="ORF">B0W48_18120</name>
</gene>
<sequence>MSLDPTFALKIQNLFPKEVLREMCASLDSDPEFRHAGVIFEAEKDSIAKLSVNPGSLLLNPSSHYNSKVLRVSCRADRKNIYIREYIFPKQMKAVKRIDKINSSLYDESIGAGISCVGAGSGWVLVFAEMGGGAASFGATWAAIPLTLTSTTAATFQCGVGIGRVFNHLSGNAEYNQWLDASPTFSTLMVTLDVIQVADLTKAGLEAGSFLVKFNQNKALGQNKLLKMYKGMTRENRKKLAVEILKLNNKKLINNQKLLKKVLRGQTLLDDGTKATKVYTQAQVQRLIRSSFYKAFLTKASLATGAGTAATMYGSVNGLHNKIRNSASYIIGITSE</sequence>
<dbReference type="AlphaFoldDB" id="A0A1Q2H2F4"/>
<evidence type="ECO:0008006" key="3">
    <source>
        <dbReference type="Google" id="ProtNLM"/>
    </source>
</evidence>
<dbReference type="RefSeq" id="WP_077538158.1">
    <property type="nucleotide sequence ID" value="NZ_CP019628.1"/>
</dbReference>
<protein>
    <recommendedName>
        <fullName evidence="3">NAD synthetase</fullName>
    </recommendedName>
</protein>
<dbReference type="STRING" id="247523.B0W48_18120"/>
<dbReference type="KEGG" id="paln:B0W48_18120"/>
<proteinExistence type="predicted"/>
<reference evidence="1 2" key="1">
    <citation type="submission" date="2017-02" db="EMBL/GenBank/DDBJ databases">
        <title>Complete genome sequence of the cold-active Pseudoalteromonas aliena strain EH1 isolated from Arctic seawater.</title>
        <authorList>
            <person name="Kim E."/>
            <person name="Heo E."/>
            <person name="Kim H."/>
            <person name="Kim D."/>
        </authorList>
    </citation>
    <scope>NUCLEOTIDE SEQUENCE [LARGE SCALE GENOMIC DNA]</scope>
    <source>
        <strain evidence="1 2">EH1</strain>
    </source>
</reference>
<dbReference type="EMBL" id="CP019628">
    <property type="protein sequence ID" value="AQQ01523.1"/>
    <property type="molecule type" value="Genomic_DNA"/>
</dbReference>